<dbReference type="Gene3D" id="1.25.40.10">
    <property type="entry name" value="Tetratricopeptide repeat domain"/>
    <property type="match status" value="1"/>
</dbReference>
<evidence type="ECO:0000313" key="5">
    <source>
        <dbReference type="Proteomes" id="UP000033428"/>
    </source>
</evidence>
<evidence type="ECO:0000313" key="4">
    <source>
        <dbReference type="EMBL" id="KJJ83243.1"/>
    </source>
</evidence>
<reference evidence="4 5" key="1">
    <citation type="submission" date="2015-02" db="EMBL/GenBank/DDBJ databases">
        <title>Single-cell genomics of uncultivated deep-branching MTB reveals a conserved set of magnetosome genes.</title>
        <authorList>
            <person name="Kolinko S."/>
            <person name="Richter M."/>
            <person name="Glockner F.O."/>
            <person name="Brachmann A."/>
            <person name="Schuler D."/>
        </authorList>
    </citation>
    <scope>NUCLEOTIDE SEQUENCE [LARGE SCALE GENOMIC DNA]</scope>
    <source>
        <strain evidence="4">SKK-01</strain>
    </source>
</reference>
<evidence type="ECO:0000256" key="1">
    <source>
        <dbReference type="ARBA" id="ARBA00022737"/>
    </source>
</evidence>
<name>A0A0F0CIX6_9BACT</name>
<dbReference type="PROSITE" id="PS50005">
    <property type="entry name" value="TPR"/>
    <property type="match status" value="1"/>
</dbReference>
<feature type="repeat" description="TPR" evidence="3">
    <location>
        <begin position="153"/>
        <end position="186"/>
    </location>
</feature>
<organism evidence="4 5">
    <name type="scientific">Candidatus Omnitrophus magneticus</name>
    <dbReference type="NCBI Taxonomy" id="1609969"/>
    <lineage>
        <taxon>Bacteria</taxon>
        <taxon>Pseudomonadati</taxon>
        <taxon>Candidatus Omnitrophota</taxon>
        <taxon>Candidatus Omnitrophus</taxon>
    </lineage>
</organism>
<keyword evidence="1" id="KW-0677">Repeat</keyword>
<keyword evidence="2 3" id="KW-0802">TPR repeat</keyword>
<dbReference type="Pfam" id="PF13424">
    <property type="entry name" value="TPR_12"/>
    <property type="match status" value="1"/>
</dbReference>
<proteinExistence type="predicted"/>
<comment type="caution">
    <text evidence="4">The sequence shown here is derived from an EMBL/GenBank/DDBJ whole genome shotgun (WGS) entry which is preliminary data.</text>
</comment>
<evidence type="ECO:0000256" key="2">
    <source>
        <dbReference type="ARBA" id="ARBA00022803"/>
    </source>
</evidence>
<dbReference type="Proteomes" id="UP000033428">
    <property type="component" value="Unassembled WGS sequence"/>
</dbReference>
<dbReference type="SUPFAM" id="SSF48452">
    <property type="entry name" value="TPR-like"/>
    <property type="match status" value="1"/>
</dbReference>
<sequence length="226" mass="26163">MKKILAAYFFLIFLFCGNLCFSENIDLDKLSEDIIKLYDDAKYSEAIEPANKLYNEYLKCYGQSHPKTIYSLSNLAIIYEANNEYDKAEECLKSLLEITKKTHGENGFEVTGVLDDLVKLYYVEDKYKDALPVCLRSLKIKEIFLGRETVEIFPSIYMLANIYYKDGQYEKAKEEYQKLIKLSERILGVSNEDTLKIKKEYEEMLEILSKKTSSVSDGSNTMPAEK</sequence>
<keyword evidence="5" id="KW-1185">Reference proteome</keyword>
<dbReference type="InterPro" id="IPR013105">
    <property type="entry name" value="TPR_2"/>
</dbReference>
<dbReference type="InterPro" id="IPR019734">
    <property type="entry name" value="TPR_rpt"/>
</dbReference>
<dbReference type="SMART" id="SM00028">
    <property type="entry name" value="TPR"/>
    <property type="match status" value="3"/>
</dbReference>
<dbReference type="InterPro" id="IPR011990">
    <property type="entry name" value="TPR-like_helical_dom_sf"/>
</dbReference>
<dbReference type="Pfam" id="PF07719">
    <property type="entry name" value="TPR_2"/>
    <property type="match status" value="1"/>
</dbReference>
<accession>A0A0F0CIX6</accession>
<gene>
    <name evidence="4" type="ORF">OMAG_002917</name>
</gene>
<evidence type="ECO:0000256" key="3">
    <source>
        <dbReference type="PROSITE-ProRule" id="PRU00339"/>
    </source>
</evidence>
<protein>
    <submittedName>
        <fullName evidence="4">Kinesin light chain</fullName>
    </submittedName>
</protein>
<dbReference type="AlphaFoldDB" id="A0A0F0CIX6"/>
<dbReference type="EMBL" id="JYNY01000634">
    <property type="protein sequence ID" value="KJJ83243.1"/>
    <property type="molecule type" value="Genomic_DNA"/>
</dbReference>
<dbReference type="PANTHER" id="PTHR45641">
    <property type="entry name" value="TETRATRICOPEPTIDE REPEAT PROTEIN (AFU_ORTHOLOGUE AFUA_6G03870)"/>
    <property type="match status" value="1"/>
</dbReference>
<dbReference type="PANTHER" id="PTHR45641:SF19">
    <property type="entry name" value="NEPHROCYSTIN-3"/>
    <property type="match status" value="1"/>
</dbReference>